<accession>A0A8T0FMX0</accession>
<dbReference type="AlphaFoldDB" id="A0A8T0FMX0"/>
<reference evidence="3" key="2">
    <citation type="submission" date="2020-06" db="EMBL/GenBank/DDBJ databases">
        <authorList>
            <person name="Sheffer M."/>
        </authorList>
    </citation>
    <scope>NUCLEOTIDE SEQUENCE</scope>
</reference>
<dbReference type="GO" id="GO:0070181">
    <property type="term" value="F:small ribosomal subunit rRNA binding"/>
    <property type="evidence" value="ECO:0007669"/>
    <property type="project" value="TreeGrafter"/>
</dbReference>
<evidence type="ECO:0000256" key="2">
    <source>
        <dbReference type="ARBA" id="ARBA00023274"/>
    </source>
</evidence>
<keyword evidence="1 3" id="KW-0689">Ribosomal protein</keyword>
<protein>
    <submittedName>
        <fullName evidence="3">39S ribosomal protein S18a like protein</fullName>
    </submittedName>
</protein>
<keyword evidence="2" id="KW-0687">Ribonucleoprotein</keyword>
<evidence type="ECO:0000313" key="3">
    <source>
        <dbReference type="EMBL" id="KAF8792534.1"/>
    </source>
</evidence>
<dbReference type="SUPFAM" id="SSF46911">
    <property type="entry name" value="Ribosomal protein S18"/>
    <property type="match status" value="1"/>
</dbReference>
<gene>
    <name evidence="3" type="ORF">HNY73_004118</name>
</gene>
<reference evidence="3" key="1">
    <citation type="journal article" date="2020" name="bioRxiv">
        <title>Chromosome-level reference genome of the European wasp spider Argiope bruennichi: a resource for studies on range expansion and evolutionary adaptation.</title>
        <authorList>
            <person name="Sheffer M.M."/>
            <person name="Hoppe A."/>
            <person name="Krehenwinkel H."/>
            <person name="Uhl G."/>
            <person name="Kuss A.W."/>
            <person name="Jensen L."/>
            <person name="Jensen C."/>
            <person name="Gillespie R.G."/>
            <person name="Hoff K.J."/>
            <person name="Prost S."/>
        </authorList>
    </citation>
    <scope>NUCLEOTIDE SEQUENCE</scope>
</reference>
<dbReference type="Pfam" id="PF01084">
    <property type="entry name" value="Ribosomal_S18"/>
    <property type="match status" value="1"/>
</dbReference>
<dbReference type="InterPro" id="IPR001648">
    <property type="entry name" value="Ribosomal_bS18"/>
</dbReference>
<evidence type="ECO:0000313" key="4">
    <source>
        <dbReference type="Proteomes" id="UP000807504"/>
    </source>
</evidence>
<dbReference type="GO" id="GO:0005763">
    <property type="term" value="C:mitochondrial small ribosomal subunit"/>
    <property type="evidence" value="ECO:0007669"/>
    <property type="project" value="TreeGrafter"/>
</dbReference>
<dbReference type="GO" id="GO:0003735">
    <property type="term" value="F:structural constituent of ribosome"/>
    <property type="evidence" value="ECO:0007669"/>
    <property type="project" value="InterPro"/>
</dbReference>
<dbReference type="PANTHER" id="PTHR13479">
    <property type="entry name" value="30S RIBOSOMAL PROTEIN S18"/>
    <property type="match status" value="1"/>
</dbReference>
<proteinExistence type="predicted"/>
<dbReference type="GO" id="GO:0032543">
    <property type="term" value="P:mitochondrial translation"/>
    <property type="evidence" value="ECO:0007669"/>
    <property type="project" value="TreeGrafter"/>
</dbReference>
<keyword evidence="4" id="KW-1185">Reference proteome</keyword>
<dbReference type="EMBL" id="JABXBU010000003">
    <property type="protein sequence ID" value="KAF8792534.1"/>
    <property type="molecule type" value="Genomic_DNA"/>
</dbReference>
<sequence length="154" mass="17605">MALNRVFNLSSLKNHKHVFEYLFSCNSVRQFSLSSSKFLVEVKRTETDKQIVIEGVKVKSDREGKVINLHNRKGCPLCRVGLHFVKHTDTLILSQFVSSDGTVIPQHITGLCNKQHFRVTRAVALAQRAGLIPKKSGTPVFGDWEKWNTYFKKY</sequence>
<name>A0A8T0FMX0_ARGBR</name>
<organism evidence="3 4">
    <name type="scientific">Argiope bruennichi</name>
    <name type="common">Wasp spider</name>
    <name type="synonym">Aranea bruennichi</name>
    <dbReference type="NCBI Taxonomy" id="94029"/>
    <lineage>
        <taxon>Eukaryota</taxon>
        <taxon>Metazoa</taxon>
        <taxon>Ecdysozoa</taxon>
        <taxon>Arthropoda</taxon>
        <taxon>Chelicerata</taxon>
        <taxon>Arachnida</taxon>
        <taxon>Araneae</taxon>
        <taxon>Araneomorphae</taxon>
        <taxon>Entelegynae</taxon>
        <taxon>Araneoidea</taxon>
        <taxon>Araneidae</taxon>
        <taxon>Argiope</taxon>
    </lineage>
</organism>
<dbReference type="Gene3D" id="4.10.640.10">
    <property type="entry name" value="Ribosomal protein S18"/>
    <property type="match status" value="1"/>
</dbReference>
<evidence type="ECO:0000256" key="1">
    <source>
        <dbReference type="ARBA" id="ARBA00022980"/>
    </source>
</evidence>
<dbReference type="Proteomes" id="UP000807504">
    <property type="component" value="Unassembled WGS sequence"/>
</dbReference>
<dbReference type="PANTHER" id="PTHR13479:SF66">
    <property type="entry name" value="LARGE RIBOSOMAL SUBUNIT PROTEIN ML66"/>
    <property type="match status" value="1"/>
</dbReference>
<comment type="caution">
    <text evidence="3">The sequence shown here is derived from an EMBL/GenBank/DDBJ whole genome shotgun (WGS) entry which is preliminary data.</text>
</comment>
<dbReference type="InterPro" id="IPR036870">
    <property type="entry name" value="Ribosomal_bS18_sf"/>
</dbReference>